<sequence>MKSKKERLDILLVEKGLVETREKAKRAIMAGLVFSNENRLDKPGEKVSVDLPLTVKGKVLPYVSRGGLKLEKALKIFDVDIKDKVLLDIGASTGGFTDCALQNGAKMSYALDVGYNQLAWKLRQDERVVVMERTNFRYVTPADLVKDMPNFASIDVSFISLKLILPVLRTLLVQGSDVVALVKPQFEAGREQVGKKGIVRDPKVHDMVIQKITEFSLEIGFDVRDLSFSPITGGDGNIEFLLHLRWEGEKEVGVNYLPKPITNVVSEAHAELKSKSKDTNTDTDTDTVEEE</sequence>
<evidence type="ECO:0000313" key="6">
    <source>
        <dbReference type="EMBL" id="MDZ5471063.1"/>
    </source>
</evidence>
<feature type="region of interest" description="Disordered" evidence="4">
    <location>
        <begin position="270"/>
        <end position="291"/>
    </location>
</feature>
<protein>
    <submittedName>
        <fullName evidence="6">TlyA family RNA methyltransferase</fullName>
    </submittedName>
</protein>
<feature type="compositionally biased region" description="Acidic residues" evidence="4">
    <location>
        <begin position="281"/>
        <end position="291"/>
    </location>
</feature>
<dbReference type="Gene3D" id="3.10.290.10">
    <property type="entry name" value="RNA-binding S4 domain"/>
    <property type="match status" value="1"/>
</dbReference>
<evidence type="ECO:0000256" key="3">
    <source>
        <dbReference type="PROSITE-ProRule" id="PRU00182"/>
    </source>
</evidence>
<evidence type="ECO:0000256" key="2">
    <source>
        <dbReference type="ARBA" id="ARBA00029460"/>
    </source>
</evidence>
<evidence type="ECO:0000313" key="7">
    <source>
        <dbReference type="Proteomes" id="UP001290455"/>
    </source>
</evidence>
<dbReference type="EMBL" id="JAXOFX010000002">
    <property type="protein sequence ID" value="MDZ5471063.1"/>
    <property type="molecule type" value="Genomic_DNA"/>
</dbReference>
<dbReference type="Pfam" id="PF01479">
    <property type="entry name" value="S4"/>
    <property type="match status" value="1"/>
</dbReference>
<keyword evidence="6" id="KW-0614">Plasmid</keyword>
<comment type="similarity">
    <text evidence="2">Belongs to the TlyA family.</text>
</comment>
<dbReference type="SMART" id="SM00363">
    <property type="entry name" value="S4"/>
    <property type="match status" value="1"/>
</dbReference>
<proteinExistence type="inferred from homology"/>
<feature type="domain" description="RNA-binding S4" evidence="5">
    <location>
        <begin position="6"/>
        <end position="71"/>
    </location>
</feature>
<geneLocation type="plasmid" evidence="6">
    <name>unnamed</name>
</geneLocation>
<dbReference type="Gene3D" id="3.40.50.150">
    <property type="entry name" value="Vaccinia Virus protein VP39"/>
    <property type="match status" value="1"/>
</dbReference>
<dbReference type="InterPro" id="IPR002877">
    <property type="entry name" value="RNA_MeTrfase_FtsJ_dom"/>
</dbReference>
<dbReference type="InterPro" id="IPR029063">
    <property type="entry name" value="SAM-dependent_MTases_sf"/>
</dbReference>
<feature type="compositionally biased region" description="Basic and acidic residues" evidence="4">
    <location>
        <begin position="270"/>
        <end position="280"/>
    </location>
</feature>
<accession>A0ABU5IV80</accession>
<dbReference type="GO" id="GO:0032259">
    <property type="term" value="P:methylation"/>
    <property type="evidence" value="ECO:0007669"/>
    <property type="project" value="UniProtKB-KW"/>
</dbReference>
<dbReference type="PANTHER" id="PTHR32319:SF0">
    <property type="entry name" value="BACTERIAL HEMOLYSIN-LIKE PROTEIN"/>
    <property type="match status" value="1"/>
</dbReference>
<dbReference type="PIRSF" id="PIRSF005578">
    <property type="entry name" value="TlyA"/>
    <property type="match status" value="1"/>
</dbReference>
<dbReference type="InterPro" id="IPR047048">
    <property type="entry name" value="TlyA"/>
</dbReference>
<evidence type="ECO:0000256" key="1">
    <source>
        <dbReference type="ARBA" id="ARBA00022884"/>
    </source>
</evidence>
<keyword evidence="6" id="KW-0489">Methyltransferase</keyword>
<dbReference type="GO" id="GO:0008168">
    <property type="term" value="F:methyltransferase activity"/>
    <property type="evidence" value="ECO:0007669"/>
    <property type="project" value="UniProtKB-KW"/>
</dbReference>
<evidence type="ECO:0000256" key="4">
    <source>
        <dbReference type="SAM" id="MobiDB-lite"/>
    </source>
</evidence>
<gene>
    <name evidence="6" type="ORF">SM124_04785</name>
</gene>
<keyword evidence="1 3" id="KW-0694">RNA-binding</keyword>
<dbReference type="Pfam" id="PF01728">
    <property type="entry name" value="FtsJ"/>
    <property type="match status" value="1"/>
</dbReference>
<keyword evidence="6" id="KW-0808">Transferase</keyword>
<dbReference type="PANTHER" id="PTHR32319">
    <property type="entry name" value="BACTERIAL HEMOLYSIN-LIKE PROTEIN"/>
    <property type="match status" value="1"/>
</dbReference>
<reference evidence="6 7" key="1">
    <citation type="submission" date="2023-11" db="EMBL/GenBank/DDBJ databases">
        <title>Bacillus jintuensis, isolated from a mudflat on the Beibu Gulf coast.</title>
        <authorList>
            <person name="Li M."/>
        </authorList>
    </citation>
    <scope>NUCLEOTIDE SEQUENCE [LARGE SCALE GENOMIC DNA]</scope>
    <source>
        <strain evidence="6 7">31A1R</strain>
        <plasmid evidence="6">unnamed</plasmid>
    </source>
</reference>
<name>A0ABU5IV80_9BACI</name>
<dbReference type="CDD" id="cd00165">
    <property type="entry name" value="S4"/>
    <property type="match status" value="1"/>
</dbReference>
<dbReference type="InterPro" id="IPR002942">
    <property type="entry name" value="S4_RNA-bd"/>
</dbReference>
<dbReference type="SUPFAM" id="SSF53335">
    <property type="entry name" value="S-adenosyl-L-methionine-dependent methyltransferases"/>
    <property type="match status" value="1"/>
</dbReference>
<dbReference type="Proteomes" id="UP001290455">
    <property type="component" value="Unassembled WGS sequence"/>
</dbReference>
<evidence type="ECO:0000259" key="5">
    <source>
        <dbReference type="SMART" id="SM00363"/>
    </source>
</evidence>
<dbReference type="RefSeq" id="WP_322445510.1">
    <property type="nucleotide sequence ID" value="NZ_JAXOFX010000002.1"/>
</dbReference>
<dbReference type="PROSITE" id="PS50889">
    <property type="entry name" value="S4"/>
    <property type="match status" value="1"/>
</dbReference>
<comment type="caution">
    <text evidence="6">The sequence shown here is derived from an EMBL/GenBank/DDBJ whole genome shotgun (WGS) entry which is preliminary data.</text>
</comment>
<organism evidence="6 7">
    <name type="scientific">Robertmurraya mangrovi</name>
    <dbReference type="NCBI Taxonomy" id="3098077"/>
    <lineage>
        <taxon>Bacteria</taxon>
        <taxon>Bacillati</taxon>
        <taxon>Bacillota</taxon>
        <taxon>Bacilli</taxon>
        <taxon>Bacillales</taxon>
        <taxon>Bacillaceae</taxon>
        <taxon>Robertmurraya</taxon>
    </lineage>
</organism>
<dbReference type="NCBIfam" id="TIGR00478">
    <property type="entry name" value="tly"/>
    <property type="match status" value="1"/>
</dbReference>
<dbReference type="InterPro" id="IPR004538">
    <property type="entry name" value="Hemolysin_A/TlyA"/>
</dbReference>
<dbReference type="InterPro" id="IPR036986">
    <property type="entry name" value="S4_RNA-bd_sf"/>
</dbReference>
<dbReference type="SUPFAM" id="SSF55174">
    <property type="entry name" value="Alpha-L RNA-binding motif"/>
    <property type="match status" value="1"/>
</dbReference>
<keyword evidence="7" id="KW-1185">Reference proteome</keyword>